<dbReference type="SUPFAM" id="SSF63862">
    <property type="entry name" value="Thiamin pyrophosphokinase, substrate-binding domain"/>
    <property type="match status" value="1"/>
</dbReference>
<keyword evidence="8" id="KW-1185">Reference proteome</keyword>
<evidence type="ECO:0000256" key="2">
    <source>
        <dbReference type="ARBA" id="ARBA00022741"/>
    </source>
</evidence>
<keyword evidence="2" id="KW-0547">Nucleotide-binding</keyword>
<dbReference type="InterPro" id="IPR006282">
    <property type="entry name" value="Thi_PPkinase"/>
</dbReference>
<reference evidence="7" key="2">
    <citation type="submission" date="2023-01" db="EMBL/GenBank/DDBJ databases">
        <title>Draft genome sequence of Maritalea porphyrae strain NBRC 107169.</title>
        <authorList>
            <person name="Sun Q."/>
            <person name="Mori K."/>
        </authorList>
    </citation>
    <scope>NUCLEOTIDE SEQUENCE</scope>
    <source>
        <strain evidence="7">NBRC 107169</strain>
    </source>
</reference>
<keyword evidence="4" id="KW-0067">ATP-binding</keyword>
<protein>
    <recommendedName>
        <fullName evidence="5">Thiamine diphosphokinase</fullName>
        <ecNumber evidence="5">2.7.6.2</ecNumber>
    </recommendedName>
</protein>
<dbReference type="PANTHER" id="PTHR41299:SF1">
    <property type="entry name" value="THIAMINE PYROPHOSPHOKINASE"/>
    <property type="match status" value="1"/>
</dbReference>
<keyword evidence="3" id="KW-0418">Kinase</keyword>
<gene>
    <name evidence="7" type="ORF">GCM10007879_04490</name>
</gene>
<dbReference type="NCBIfam" id="TIGR01378">
    <property type="entry name" value="thi_PPkinase"/>
    <property type="match status" value="1"/>
</dbReference>
<dbReference type="InterPro" id="IPR053149">
    <property type="entry name" value="TPK"/>
</dbReference>
<dbReference type="PANTHER" id="PTHR41299">
    <property type="entry name" value="THIAMINE PYROPHOSPHOKINASE"/>
    <property type="match status" value="1"/>
</dbReference>
<dbReference type="InterPro" id="IPR036759">
    <property type="entry name" value="TPK_catalytic_sf"/>
</dbReference>
<dbReference type="InterPro" id="IPR007371">
    <property type="entry name" value="TPK_catalytic"/>
</dbReference>
<dbReference type="Pfam" id="PF04263">
    <property type="entry name" value="TPK_catalytic"/>
    <property type="match status" value="1"/>
</dbReference>
<dbReference type="EMBL" id="BSNI01000001">
    <property type="protein sequence ID" value="GLQ16200.1"/>
    <property type="molecule type" value="Genomic_DNA"/>
</dbReference>
<feature type="domain" description="Thiamin pyrophosphokinase catalytic" evidence="6">
    <location>
        <begin position="43"/>
        <end position="130"/>
    </location>
</feature>
<proteinExistence type="predicted"/>
<dbReference type="InterPro" id="IPR036371">
    <property type="entry name" value="TPK_B1-bd_sf"/>
</dbReference>
<evidence type="ECO:0000313" key="7">
    <source>
        <dbReference type="EMBL" id="GLQ16200.1"/>
    </source>
</evidence>
<evidence type="ECO:0000256" key="3">
    <source>
        <dbReference type="ARBA" id="ARBA00022777"/>
    </source>
</evidence>
<dbReference type="Proteomes" id="UP001161405">
    <property type="component" value="Unassembled WGS sequence"/>
</dbReference>
<dbReference type="RefSeq" id="WP_284361658.1">
    <property type="nucleotide sequence ID" value="NZ_BSNI01000001.1"/>
</dbReference>
<dbReference type="EC" id="2.7.6.2" evidence="5"/>
<dbReference type="SUPFAM" id="SSF63999">
    <property type="entry name" value="Thiamin pyrophosphokinase, catalytic domain"/>
    <property type="match status" value="1"/>
</dbReference>
<evidence type="ECO:0000256" key="1">
    <source>
        <dbReference type="ARBA" id="ARBA00022679"/>
    </source>
</evidence>
<comment type="caution">
    <text evidence="7">The sequence shown here is derived from an EMBL/GenBank/DDBJ whole genome shotgun (WGS) entry which is preliminary data.</text>
</comment>
<organism evidence="7 8">
    <name type="scientific">Maritalea porphyrae</name>
    <dbReference type="NCBI Taxonomy" id="880732"/>
    <lineage>
        <taxon>Bacteria</taxon>
        <taxon>Pseudomonadati</taxon>
        <taxon>Pseudomonadota</taxon>
        <taxon>Alphaproteobacteria</taxon>
        <taxon>Hyphomicrobiales</taxon>
        <taxon>Devosiaceae</taxon>
        <taxon>Maritalea</taxon>
    </lineage>
</organism>
<evidence type="ECO:0000256" key="5">
    <source>
        <dbReference type="NCBIfam" id="TIGR01378"/>
    </source>
</evidence>
<evidence type="ECO:0000313" key="8">
    <source>
        <dbReference type="Proteomes" id="UP001161405"/>
    </source>
</evidence>
<evidence type="ECO:0000259" key="6">
    <source>
        <dbReference type="Pfam" id="PF04263"/>
    </source>
</evidence>
<dbReference type="Gene3D" id="3.40.50.10240">
    <property type="entry name" value="Thiamin pyrophosphokinase, catalytic domain"/>
    <property type="match status" value="1"/>
</dbReference>
<sequence length="233" mass="25559">MQDLIKSHENKVQLSFASPVIVLGGGDFSPEQLREFVSKGYPLIAADGAADAALALGMNIAAVIGDFDSIQDRQAFSADVKLIELGEQETTDFEKCLYSVDAPLFVCFGMLGKRVDHTLAAFHTIARYGGHKNIVLMDQVDLTFGVAGDFEIDLPLETRFSIYPLRPISFEKSVGLKYPLDVLQLGVGDRIGTSNETDQSRVRLTVAANQPEPYLVILPRTHFEAIVKLISQK</sequence>
<evidence type="ECO:0000256" key="4">
    <source>
        <dbReference type="ARBA" id="ARBA00022840"/>
    </source>
</evidence>
<reference evidence="7" key="1">
    <citation type="journal article" date="2014" name="Int. J. Syst. Evol. Microbiol.">
        <title>Complete genome of a new Firmicutes species belonging to the dominant human colonic microbiota ('Ruminococcus bicirculans') reveals two chromosomes and a selective capacity to utilize plant glucans.</title>
        <authorList>
            <consortium name="NISC Comparative Sequencing Program"/>
            <person name="Wegmann U."/>
            <person name="Louis P."/>
            <person name="Goesmann A."/>
            <person name="Henrissat B."/>
            <person name="Duncan S.H."/>
            <person name="Flint H.J."/>
        </authorList>
    </citation>
    <scope>NUCLEOTIDE SEQUENCE</scope>
    <source>
        <strain evidence="7">NBRC 107169</strain>
    </source>
</reference>
<keyword evidence="1" id="KW-0808">Transferase</keyword>
<accession>A0ABQ5ULQ0</accession>
<name>A0ABQ5ULQ0_9HYPH</name>